<proteinExistence type="inferred from homology"/>
<comment type="similarity">
    <text evidence="1">Belongs to the 4-hydroxybenzoyl-CoA thioesterase family.</text>
</comment>
<accession>A0AAU7W891</accession>
<dbReference type="PANTHER" id="PTHR31793:SF27">
    <property type="entry name" value="NOVEL THIOESTERASE SUPERFAMILY DOMAIN AND SAPOSIN A-TYPE DOMAIN CONTAINING PROTEIN (0610012H03RIK)"/>
    <property type="match status" value="1"/>
</dbReference>
<evidence type="ECO:0000256" key="1">
    <source>
        <dbReference type="ARBA" id="ARBA00005953"/>
    </source>
</evidence>
<protein>
    <submittedName>
        <fullName evidence="3">Thioesterase family protein</fullName>
        <ecNumber evidence="3">3.1.2.-</ecNumber>
    </submittedName>
</protein>
<keyword evidence="2 3" id="KW-0378">Hydrolase</keyword>
<dbReference type="RefSeq" id="WP_350348963.1">
    <property type="nucleotide sequence ID" value="NZ_CP158374.1"/>
</dbReference>
<evidence type="ECO:0000256" key="2">
    <source>
        <dbReference type="ARBA" id="ARBA00022801"/>
    </source>
</evidence>
<dbReference type="InterPro" id="IPR050563">
    <property type="entry name" value="4-hydroxybenzoyl-CoA_TE"/>
</dbReference>
<dbReference type="AlphaFoldDB" id="A0AAU7W891"/>
<dbReference type="GO" id="GO:0047617">
    <property type="term" value="F:fatty acyl-CoA hydrolase activity"/>
    <property type="evidence" value="ECO:0007669"/>
    <property type="project" value="TreeGrafter"/>
</dbReference>
<organism evidence="3">
    <name type="scientific">Agromyces sp. G08B096</name>
    <dbReference type="NCBI Taxonomy" id="3156399"/>
    <lineage>
        <taxon>Bacteria</taxon>
        <taxon>Bacillati</taxon>
        <taxon>Actinomycetota</taxon>
        <taxon>Actinomycetes</taxon>
        <taxon>Micrococcales</taxon>
        <taxon>Microbacteriaceae</taxon>
        <taxon>Agromyces</taxon>
    </lineage>
</organism>
<reference evidence="3" key="1">
    <citation type="submission" date="2024-05" db="EMBL/GenBank/DDBJ databases">
        <authorList>
            <person name="Yu L."/>
        </authorList>
    </citation>
    <scope>NUCLEOTIDE SEQUENCE</scope>
    <source>
        <strain evidence="3">G08B096</strain>
    </source>
</reference>
<dbReference type="SUPFAM" id="SSF54637">
    <property type="entry name" value="Thioesterase/thiol ester dehydrase-isomerase"/>
    <property type="match status" value="1"/>
</dbReference>
<dbReference type="Pfam" id="PF13279">
    <property type="entry name" value="4HBT_2"/>
    <property type="match status" value="1"/>
</dbReference>
<dbReference type="EC" id="3.1.2.-" evidence="3"/>
<dbReference type="Gene3D" id="3.10.129.10">
    <property type="entry name" value="Hotdog Thioesterase"/>
    <property type="match status" value="1"/>
</dbReference>
<evidence type="ECO:0000313" key="3">
    <source>
        <dbReference type="EMBL" id="XBX82947.1"/>
    </source>
</evidence>
<dbReference type="InterPro" id="IPR029069">
    <property type="entry name" value="HotDog_dom_sf"/>
</dbReference>
<dbReference type="EMBL" id="CP158374">
    <property type="protein sequence ID" value="XBX82947.1"/>
    <property type="molecule type" value="Genomic_DNA"/>
</dbReference>
<gene>
    <name evidence="3" type="ORF">ABIQ69_03200</name>
</gene>
<sequence length="151" mass="16521">MAETTETTETTDPADGARFLAREPFQTRWNDNDQYGHLNNTVYYQAMDTAVNAWMIRNAGLDPQGEEIALCVASRCDFLAPAAFPEPLEVGIAVGRLGTTSLTWRLAILREGGDEPIATGEFVHVFVDASTRRPTSVPGRIRAALDAAHSR</sequence>
<dbReference type="PANTHER" id="PTHR31793">
    <property type="entry name" value="4-HYDROXYBENZOYL-COA THIOESTERASE FAMILY MEMBER"/>
    <property type="match status" value="1"/>
</dbReference>
<dbReference type="CDD" id="cd00586">
    <property type="entry name" value="4HBT"/>
    <property type="match status" value="1"/>
</dbReference>
<name>A0AAU7W891_9MICO</name>